<proteinExistence type="predicted"/>
<feature type="region of interest" description="Disordered" evidence="1">
    <location>
        <begin position="1"/>
        <end position="228"/>
    </location>
</feature>
<organism evidence="2">
    <name type="scientific">uncultured Nocardioidaceae bacterium</name>
    <dbReference type="NCBI Taxonomy" id="253824"/>
    <lineage>
        <taxon>Bacteria</taxon>
        <taxon>Bacillati</taxon>
        <taxon>Actinomycetota</taxon>
        <taxon>Actinomycetes</taxon>
        <taxon>Propionibacteriales</taxon>
        <taxon>Nocardioidaceae</taxon>
        <taxon>environmental samples</taxon>
    </lineage>
</organism>
<sequence length="228" mass="25169">VLEPRRRPSHRGRCPSPLRGPEPRGHPPEDRRGRSGLRAGVRPGGHLHGGQEGEGPHPCDRRRPGGGPRRRSVQPRRGSLCRHPAWRRRGRRPAPRGGRPVAELRADGGRARREVSARHQALPRQGGDDGRDQPLLDHVLGCRPGSRVDRGALRDPRGSRARERPGEGDAQRGAPDPSGDRDRDRDRHGAVRDQRRAGVRVPGPGILGREPQAPRRRPGARQPARRAL</sequence>
<gene>
    <name evidence="2" type="ORF">AVDCRST_MAG24-775</name>
</gene>
<feature type="compositionally biased region" description="Basic and acidic residues" evidence="1">
    <location>
        <begin position="102"/>
        <end position="117"/>
    </location>
</feature>
<feature type="compositionally biased region" description="Basic and acidic residues" evidence="1">
    <location>
        <begin position="49"/>
        <end position="63"/>
    </location>
</feature>
<feature type="compositionally biased region" description="Basic residues" evidence="1">
    <location>
        <begin position="84"/>
        <end position="94"/>
    </location>
</feature>
<protein>
    <submittedName>
        <fullName evidence="2">Uncharacterized protein</fullName>
    </submittedName>
</protein>
<dbReference type="EMBL" id="CADCUF010000121">
    <property type="protein sequence ID" value="CAA9330191.1"/>
    <property type="molecule type" value="Genomic_DNA"/>
</dbReference>
<feature type="compositionally biased region" description="Basic residues" evidence="1">
    <location>
        <begin position="214"/>
        <end position="228"/>
    </location>
</feature>
<evidence type="ECO:0000256" key="1">
    <source>
        <dbReference type="SAM" id="MobiDB-lite"/>
    </source>
</evidence>
<feature type="compositionally biased region" description="Basic and acidic residues" evidence="1">
    <location>
        <begin position="21"/>
        <end position="33"/>
    </location>
</feature>
<name>A0A6J4LGK6_9ACTN</name>
<reference evidence="2" key="1">
    <citation type="submission" date="2020-02" db="EMBL/GenBank/DDBJ databases">
        <authorList>
            <person name="Meier V. D."/>
        </authorList>
    </citation>
    <scope>NUCLEOTIDE SEQUENCE</scope>
    <source>
        <strain evidence="2">AVDCRST_MAG24</strain>
    </source>
</reference>
<feature type="non-terminal residue" evidence="2">
    <location>
        <position position="1"/>
    </location>
</feature>
<feature type="non-terminal residue" evidence="2">
    <location>
        <position position="228"/>
    </location>
</feature>
<evidence type="ECO:0000313" key="2">
    <source>
        <dbReference type="EMBL" id="CAA9330191.1"/>
    </source>
</evidence>
<feature type="compositionally biased region" description="Basic and acidic residues" evidence="1">
    <location>
        <begin position="126"/>
        <end position="135"/>
    </location>
</feature>
<feature type="compositionally biased region" description="Basic and acidic residues" evidence="1">
    <location>
        <begin position="146"/>
        <end position="170"/>
    </location>
</feature>
<dbReference type="AlphaFoldDB" id="A0A6J4LGK6"/>
<accession>A0A6J4LGK6</accession>
<feature type="compositionally biased region" description="Basic and acidic residues" evidence="1">
    <location>
        <begin position="178"/>
        <end position="196"/>
    </location>
</feature>